<accession>A0A2Z6N562</accession>
<proteinExistence type="predicted"/>
<gene>
    <name evidence="1" type="ORF">TSUD_49160</name>
</gene>
<dbReference type="AlphaFoldDB" id="A0A2Z6N562"/>
<dbReference type="GO" id="GO:0016480">
    <property type="term" value="P:negative regulation of transcription by RNA polymerase III"/>
    <property type="evidence" value="ECO:0007669"/>
    <property type="project" value="InterPro"/>
</dbReference>
<dbReference type="OrthoDB" id="277029at2759"/>
<dbReference type="PANTHER" id="PTHR22504">
    <property type="entry name" value="REPRESSOR OF RNA POLYMERASE III TRANSCRIPTION MAF1"/>
    <property type="match status" value="1"/>
</dbReference>
<evidence type="ECO:0000313" key="2">
    <source>
        <dbReference type="Proteomes" id="UP000242715"/>
    </source>
</evidence>
<dbReference type="Pfam" id="PF09174">
    <property type="entry name" value="Maf1"/>
    <property type="match status" value="1"/>
</dbReference>
<dbReference type="InterPro" id="IPR015257">
    <property type="entry name" value="Maf1"/>
</dbReference>
<evidence type="ECO:0008006" key="3">
    <source>
        <dbReference type="Google" id="ProtNLM"/>
    </source>
</evidence>
<dbReference type="Proteomes" id="UP000242715">
    <property type="component" value="Unassembled WGS sequence"/>
</dbReference>
<name>A0A2Z6N562_TRISU</name>
<dbReference type="GO" id="GO:0000994">
    <property type="term" value="F:RNA polymerase III core binding"/>
    <property type="evidence" value="ECO:0007669"/>
    <property type="project" value="TreeGrafter"/>
</dbReference>
<protein>
    <recommendedName>
        <fullName evidence="3">Repressor of RNA polymerase III transcription</fullName>
    </recommendedName>
</protein>
<evidence type="ECO:0000313" key="1">
    <source>
        <dbReference type="EMBL" id="GAU24327.1"/>
    </source>
</evidence>
<dbReference type="GO" id="GO:0005634">
    <property type="term" value="C:nucleus"/>
    <property type="evidence" value="ECO:0007669"/>
    <property type="project" value="TreeGrafter"/>
</dbReference>
<dbReference type="EMBL" id="DF973287">
    <property type="protein sequence ID" value="GAU24327.1"/>
    <property type="molecule type" value="Genomic_DNA"/>
</dbReference>
<organism evidence="1 2">
    <name type="scientific">Trifolium subterraneum</name>
    <name type="common">Subterranean clover</name>
    <dbReference type="NCBI Taxonomy" id="3900"/>
    <lineage>
        <taxon>Eukaryota</taxon>
        <taxon>Viridiplantae</taxon>
        <taxon>Streptophyta</taxon>
        <taxon>Embryophyta</taxon>
        <taxon>Tracheophyta</taxon>
        <taxon>Spermatophyta</taxon>
        <taxon>Magnoliopsida</taxon>
        <taxon>eudicotyledons</taxon>
        <taxon>Gunneridae</taxon>
        <taxon>Pentapetalae</taxon>
        <taxon>rosids</taxon>
        <taxon>fabids</taxon>
        <taxon>Fabales</taxon>
        <taxon>Fabaceae</taxon>
        <taxon>Papilionoideae</taxon>
        <taxon>50 kb inversion clade</taxon>
        <taxon>NPAAA clade</taxon>
        <taxon>Hologalegina</taxon>
        <taxon>IRL clade</taxon>
        <taxon>Trifolieae</taxon>
        <taxon>Trifolium</taxon>
    </lineage>
</organism>
<keyword evidence="2" id="KW-1185">Reference proteome</keyword>
<dbReference type="InterPro" id="IPR038564">
    <property type="entry name" value="Maf1_sf"/>
</dbReference>
<sequence length="109" mass="12646">MSSPPTQSGQNGLKPLRVFLCWMPCSRPLMRRVVTLADCEIYGYLPDSEADPLPDRGAIWSFNFLFYNRKLKRIVTFRLSCFSNLLADGFSFDEMLDEYDEEIFANMDI</sequence>
<dbReference type="PANTHER" id="PTHR22504:SF0">
    <property type="entry name" value="REPRESSOR OF RNA POLYMERASE III TRANSCRIPTION MAF1 HOMOLOG"/>
    <property type="match status" value="1"/>
</dbReference>
<dbReference type="Gene3D" id="3.40.1000.50">
    <property type="entry name" value="Repressor of RNA polymerase III transcription Maf1"/>
    <property type="match status" value="1"/>
</dbReference>
<reference evidence="2" key="1">
    <citation type="journal article" date="2017" name="Front. Plant Sci.">
        <title>Climate Clever Clovers: New Paradigm to Reduce the Environmental Footprint of Ruminants by Breeding Low Methanogenic Forages Utilizing Haplotype Variation.</title>
        <authorList>
            <person name="Kaur P."/>
            <person name="Appels R."/>
            <person name="Bayer P.E."/>
            <person name="Keeble-Gagnere G."/>
            <person name="Wang J."/>
            <person name="Hirakawa H."/>
            <person name="Shirasawa K."/>
            <person name="Vercoe P."/>
            <person name="Stefanova K."/>
            <person name="Durmic Z."/>
            <person name="Nichols P."/>
            <person name="Revell C."/>
            <person name="Isobe S.N."/>
            <person name="Edwards D."/>
            <person name="Erskine W."/>
        </authorList>
    </citation>
    <scope>NUCLEOTIDE SEQUENCE [LARGE SCALE GENOMIC DNA]</scope>
    <source>
        <strain evidence="2">cv. Daliak</strain>
    </source>
</reference>